<evidence type="ECO:0000256" key="6">
    <source>
        <dbReference type="ARBA" id="ARBA00023186"/>
    </source>
</evidence>
<comment type="subcellular location">
    <subcellularLocation>
        <location evidence="1">Endoplasmic reticulum</location>
    </subcellularLocation>
</comment>
<evidence type="ECO:0000256" key="8">
    <source>
        <dbReference type="SAM" id="SignalP"/>
    </source>
</evidence>
<dbReference type="OrthoDB" id="75833at2759"/>
<dbReference type="PANTHER" id="PTHR17600:SF2">
    <property type="entry name" value="LRP CHAPERONE MESD"/>
    <property type="match status" value="1"/>
</dbReference>
<dbReference type="InterPro" id="IPR019330">
    <property type="entry name" value="MESD"/>
</dbReference>
<protein>
    <submittedName>
        <fullName evidence="10">LDLR chaperone boca</fullName>
    </submittedName>
</protein>
<evidence type="ECO:0000256" key="3">
    <source>
        <dbReference type="ARBA" id="ARBA00022687"/>
    </source>
</evidence>
<dbReference type="RefSeq" id="XP_011303565.1">
    <property type="nucleotide sequence ID" value="XM_011305263.1"/>
</dbReference>
<dbReference type="GO" id="GO:0016055">
    <property type="term" value="P:Wnt signaling pathway"/>
    <property type="evidence" value="ECO:0007669"/>
    <property type="project" value="UniProtKB-KW"/>
</dbReference>
<reference evidence="10" key="1">
    <citation type="submission" date="2025-08" db="UniProtKB">
        <authorList>
            <consortium name="RefSeq"/>
        </authorList>
    </citation>
    <scope>IDENTIFICATION</scope>
    <source>
        <strain evidence="10">USDA-PBARC FA_bdor</strain>
        <tissue evidence="10">Whole organism</tissue>
    </source>
</reference>
<dbReference type="Proteomes" id="UP000694866">
    <property type="component" value="Unplaced"/>
</dbReference>
<proteinExistence type="inferred from homology"/>
<dbReference type="AlphaFoldDB" id="A0A9R1T661"/>
<dbReference type="KEGG" id="fas:105266824"/>
<dbReference type="Gene3D" id="3.30.70.260">
    <property type="match status" value="1"/>
</dbReference>
<evidence type="ECO:0000256" key="2">
    <source>
        <dbReference type="ARBA" id="ARBA00011068"/>
    </source>
</evidence>
<dbReference type="GeneID" id="105266824"/>
<feature type="region of interest" description="Disordered" evidence="7">
    <location>
        <begin position="162"/>
        <end position="189"/>
    </location>
</feature>
<feature type="chain" id="PRO_5040219747" evidence="8">
    <location>
        <begin position="18"/>
        <end position="189"/>
    </location>
</feature>
<evidence type="ECO:0000256" key="7">
    <source>
        <dbReference type="SAM" id="MobiDB-lite"/>
    </source>
</evidence>
<keyword evidence="3" id="KW-0879">Wnt signaling pathway</keyword>
<name>A0A9R1T661_9HYME</name>
<evidence type="ECO:0000313" key="10">
    <source>
        <dbReference type="RefSeq" id="XP_011303565.1"/>
    </source>
</evidence>
<evidence type="ECO:0000256" key="1">
    <source>
        <dbReference type="ARBA" id="ARBA00004240"/>
    </source>
</evidence>
<keyword evidence="6" id="KW-0143">Chaperone</keyword>
<dbReference type="PANTHER" id="PTHR17600">
    <property type="entry name" value="MESODERM DEVELOPMENT CANDIDATE 2"/>
    <property type="match status" value="1"/>
</dbReference>
<dbReference type="GO" id="GO:0005783">
    <property type="term" value="C:endoplasmic reticulum"/>
    <property type="evidence" value="ECO:0007669"/>
    <property type="project" value="UniProtKB-SubCell"/>
</dbReference>
<gene>
    <name evidence="10" type="primary">boca</name>
</gene>
<evidence type="ECO:0000256" key="4">
    <source>
        <dbReference type="ARBA" id="ARBA00022729"/>
    </source>
</evidence>
<feature type="signal peptide" evidence="8">
    <location>
        <begin position="1"/>
        <end position="17"/>
    </location>
</feature>
<keyword evidence="5" id="KW-0256">Endoplasmic reticulum</keyword>
<dbReference type="Pfam" id="PF10185">
    <property type="entry name" value="Mesd"/>
    <property type="match status" value="1"/>
</dbReference>
<keyword evidence="9" id="KW-1185">Reference proteome</keyword>
<keyword evidence="4 8" id="KW-0732">Signal</keyword>
<dbReference type="GO" id="GO:0006457">
    <property type="term" value="P:protein folding"/>
    <property type="evidence" value="ECO:0007669"/>
    <property type="project" value="InterPro"/>
</dbReference>
<evidence type="ECO:0000313" key="9">
    <source>
        <dbReference type="Proteomes" id="UP000694866"/>
    </source>
</evidence>
<dbReference type="CTD" id="48986"/>
<accession>A0A9R1T661</accession>
<organism evidence="9 10">
    <name type="scientific">Fopius arisanus</name>
    <dbReference type="NCBI Taxonomy" id="64838"/>
    <lineage>
        <taxon>Eukaryota</taxon>
        <taxon>Metazoa</taxon>
        <taxon>Ecdysozoa</taxon>
        <taxon>Arthropoda</taxon>
        <taxon>Hexapoda</taxon>
        <taxon>Insecta</taxon>
        <taxon>Pterygota</taxon>
        <taxon>Neoptera</taxon>
        <taxon>Endopterygota</taxon>
        <taxon>Hymenoptera</taxon>
        <taxon>Apocrita</taxon>
        <taxon>Ichneumonoidea</taxon>
        <taxon>Braconidae</taxon>
        <taxon>Opiinae</taxon>
        <taxon>Fopius</taxon>
    </lineage>
</organism>
<comment type="similarity">
    <text evidence="2">Belongs to the MESD family.</text>
</comment>
<dbReference type="Gene3D" id="6.10.250.640">
    <property type="match status" value="1"/>
</dbReference>
<evidence type="ECO:0000256" key="5">
    <source>
        <dbReference type="ARBA" id="ARBA00022824"/>
    </source>
</evidence>
<sequence length="189" mass="21718">MKLEVFIIICVLLSVNGEEKKVKSWKDKDIMDMTDADMERLLDQWEEGEEPLEDDELPEHLRPAPKIDLSQIDPTNPDNLLRATKQGKNVMMFVDVRDELSDTEADGIMKIWQGSLQNNHIVAERYPIESKRSIFMFREGSQAVDAKNYLIDQPELKHVTLEGNNFPGNHIDKEYKSGTKKTKSGNTEL</sequence>